<keyword evidence="2" id="KW-0624">Polysaccharide degradation</keyword>
<reference evidence="5" key="2">
    <citation type="journal article" date="2021" name="PeerJ">
        <title>Extensive microbial diversity within the chicken gut microbiome revealed by metagenomics and culture.</title>
        <authorList>
            <person name="Gilroy R."/>
            <person name="Ravi A."/>
            <person name="Getino M."/>
            <person name="Pursley I."/>
            <person name="Horton D.L."/>
            <person name="Alikhan N.F."/>
            <person name="Baker D."/>
            <person name="Gharbi K."/>
            <person name="Hall N."/>
            <person name="Watson M."/>
            <person name="Adriaenssens E.M."/>
            <person name="Foster-Nyarko E."/>
            <person name="Jarju S."/>
            <person name="Secka A."/>
            <person name="Antonio M."/>
            <person name="Oren A."/>
            <person name="Chaudhuri R.R."/>
            <person name="La Ragione R."/>
            <person name="Hildebrand F."/>
            <person name="Pallen M.J."/>
        </authorList>
    </citation>
    <scope>NUCLEOTIDE SEQUENCE</scope>
    <source>
        <strain evidence="5">ChiGjej1B1-24693</strain>
    </source>
</reference>
<organism evidence="5 6">
    <name type="scientific">Candidatus Avipropionibacterium avicola</name>
    <dbReference type="NCBI Taxonomy" id="2840701"/>
    <lineage>
        <taxon>Bacteria</taxon>
        <taxon>Bacillati</taxon>
        <taxon>Actinomycetota</taxon>
        <taxon>Actinomycetes</taxon>
        <taxon>Propionibacteriales</taxon>
        <taxon>Propionibacteriaceae</taxon>
        <taxon>Propionibacteriaceae incertae sedis</taxon>
        <taxon>Candidatus Avipropionibacterium</taxon>
    </lineage>
</organism>
<feature type="region of interest" description="Disordered" evidence="3">
    <location>
        <begin position="1"/>
        <end position="22"/>
    </location>
</feature>
<evidence type="ECO:0000256" key="1">
    <source>
        <dbReference type="ARBA" id="ARBA00023295"/>
    </source>
</evidence>
<dbReference type="CDD" id="cd00063">
    <property type="entry name" value="FN3"/>
    <property type="match status" value="1"/>
</dbReference>
<evidence type="ECO:0000256" key="2">
    <source>
        <dbReference type="ARBA" id="ARBA00023326"/>
    </source>
</evidence>
<keyword evidence="1" id="KW-0378">Hydrolase</keyword>
<dbReference type="GO" id="GO:0000272">
    <property type="term" value="P:polysaccharide catabolic process"/>
    <property type="evidence" value="ECO:0007669"/>
    <property type="project" value="UniProtKB-KW"/>
</dbReference>
<proteinExistence type="predicted"/>
<dbReference type="Gene3D" id="2.60.40.10">
    <property type="entry name" value="Immunoglobulins"/>
    <property type="match status" value="2"/>
</dbReference>
<name>A0A9D1GYH8_9ACTN</name>
<dbReference type="Gene3D" id="2.60.120.260">
    <property type="entry name" value="Galactose-binding domain-like"/>
    <property type="match status" value="2"/>
</dbReference>
<dbReference type="AlphaFoldDB" id="A0A9D1GYH8"/>
<dbReference type="SUPFAM" id="SSF49785">
    <property type="entry name" value="Galactose-binding domain-like"/>
    <property type="match status" value="2"/>
</dbReference>
<dbReference type="InterPro" id="IPR003961">
    <property type="entry name" value="FN3_dom"/>
</dbReference>
<dbReference type="InterPro" id="IPR008979">
    <property type="entry name" value="Galactose-bd-like_sf"/>
</dbReference>
<dbReference type="SUPFAM" id="SSF50998">
    <property type="entry name" value="Quinoprotein alcohol dehydrogenase-like"/>
    <property type="match status" value="1"/>
</dbReference>
<keyword evidence="1" id="KW-0326">Glycosidase</keyword>
<dbReference type="GO" id="GO:0016798">
    <property type="term" value="F:hydrolase activity, acting on glycosyl bonds"/>
    <property type="evidence" value="ECO:0007669"/>
    <property type="project" value="UniProtKB-KW"/>
</dbReference>
<dbReference type="InterPro" id="IPR011047">
    <property type="entry name" value="Quinoprotein_ADH-like_sf"/>
</dbReference>
<gene>
    <name evidence="5" type="ORF">IAA98_04525</name>
</gene>
<feature type="domain" description="Fibronectin type-III" evidence="4">
    <location>
        <begin position="862"/>
        <end position="952"/>
    </location>
</feature>
<sequence>GWKEGYHGLRTPAQLRNTPTGTGAFAPAQLPADTVDALLDGGSVDALTEGIRLRRATNQAGNAWQEVRFHFQHRDRWVWTFGAEHRVGAYSFDGQGSSGGQTNQFGTDNQFRRVVFNEQSSHSYLNGFAFGAQVTGSTSASSYLWAPAGQGYARPFTQVYLRPRLTVAGMDFGTVADSGTPASTIPAIPSSDAMSTVWGVSGFANGSGGELNTEVAAFGEVDGKVFVGGNFRYVQRSSAGADQVEQPFLAAFDVDTGEWVSGFRPTLNGQVKAIIGLPDGRVAIGGQFSQVNGVTQPGLAILDPDTGELSGWQVVAERRTTGGVPYVRGFDIQDDYLYVAGAMTHLTRVGASTSASAWNGGRIRLSTGTPDTNWNAWLNGTSVGVDASSQGDRTYFSGYFKQKQETYTPSAVALQTTAGAPVVAPLWRPTFSNSGVDGDGNVTGNVWQLGVAEAGGKVWLGGSEHSLFSYDRDTFELLGGSITKAGGDFQTVEASGGLVFGGCHCGHWVYQDARRWSGVGTAWTQADKMNLVGAWDAETGLYVPEWSPTLQARAGYGAWATFVDSNSVVWIGGDFSRSVRAGGAAQWSGGYVRFAPHDTTAPSTPGEVDVALTDGGERATLSWGASDESGVVYEVIRENTVIAATTARSLTVDVTDQSTRYFVRARDDAGNRSASTHAARVEPGSDSALTLIQTGEQWAWRFSTDTLANGWTDPDYDDSDWQRGGGLFGLGVPGVATDLNAAGATPRPLSAQFRKEFTVTDAATVVDGQVSVIADDGVVVHVNGVEIGRTRMPNGTIGQNSYATATIRHATASAQRSSFPVPYGLLVDGTNVITASVHANYRNTPDLSFDLSLHAERGEPTLPGEVTELVAEATGADTIALTWAGPGSGPDPTGYVILRDDTEVGTTDDDELTFVDEGLEPDTEYTYTVLATLGAGLTSPPVSVSVRTAQEAEVTLVGVGEEWAWRYSDEAWPEDWTSEEFDDSDWEVGPGLFGVGVSSQSTDLNAAGLSPRPLSAQLRKTFTLTDWDPNGDGTVTVIANDGVVVYLNGVELGRHRLPDGTLTSKTYATGAVSHRTASANPVTFTVPAELLVNGTNVLAVSVHANYRATADLSFDLDLRMPR</sequence>
<comment type="caution">
    <text evidence="5">The sequence shown here is derived from an EMBL/GenBank/DDBJ whole genome shotgun (WGS) entry which is preliminary data.</text>
</comment>
<protein>
    <submittedName>
        <fullName evidence="5">Fibronectin type III domain-containing protein</fullName>
    </submittedName>
</protein>
<feature type="non-terminal residue" evidence="5">
    <location>
        <position position="1"/>
    </location>
</feature>
<dbReference type="Proteomes" id="UP000886842">
    <property type="component" value="Unassembled WGS sequence"/>
</dbReference>
<keyword evidence="2" id="KW-0119">Carbohydrate metabolism</keyword>
<evidence type="ECO:0000313" key="6">
    <source>
        <dbReference type="Proteomes" id="UP000886842"/>
    </source>
</evidence>
<dbReference type="SMART" id="SM00060">
    <property type="entry name" value="FN3"/>
    <property type="match status" value="2"/>
</dbReference>
<evidence type="ECO:0000256" key="3">
    <source>
        <dbReference type="SAM" id="MobiDB-lite"/>
    </source>
</evidence>
<dbReference type="PROSITE" id="PS50853">
    <property type="entry name" value="FN3"/>
    <property type="match status" value="1"/>
</dbReference>
<dbReference type="InterPro" id="IPR036116">
    <property type="entry name" value="FN3_sf"/>
</dbReference>
<dbReference type="EMBL" id="DVLP01000136">
    <property type="protein sequence ID" value="HIT74830.1"/>
    <property type="molecule type" value="Genomic_DNA"/>
</dbReference>
<reference evidence="5" key="1">
    <citation type="submission" date="2020-10" db="EMBL/GenBank/DDBJ databases">
        <authorList>
            <person name="Gilroy R."/>
        </authorList>
    </citation>
    <scope>NUCLEOTIDE SEQUENCE</scope>
    <source>
        <strain evidence="5">ChiGjej1B1-24693</strain>
    </source>
</reference>
<evidence type="ECO:0000313" key="5">
    <source>
        <dbReference type="EMBL" id="HIT74830.1"/>
    </source>
</evidence>
<dbReference type="InterPro" id="IPR013783">
    <property type="entry name" value="Ig-like_fold"/>
</dbReference>
<evidence type="ECO:0000259" key="4">
    <source>
        <dbReference type="PROSITE" id="PS50853"/>
    </source>
</evidence>
<accession>A0A9D1GYH8</accession>
<dbReference type="SUPFAM" id="SSF49265">
    <property type="entry name" value="Fibronectin type III"/>
    <property type="match status" value="1"/>
</dbReference>